<gene>
    <name evidence="6" type="primary">glxR_2</name>
    <name evidence="6" type="ORF">LMG27177_03979</name>
</gene>
<evidence type="ECO:0000256" key="2">
    <source>
        <dbReference type="ARBA" id="ARBA00023027"/>
    </source>
</evidence>
<dbReference type="InterPro" id="IPR006115">
    <property type="entry name" value="6PGDH_NADP-bd"/>
</dbReference>
<dbReference type="InterPro" id="IPR051265">
    <property type="entry name" value="HIBADH-related_NP60_sf"/>
</dbReference>
<feature type="domain" description="6-phosphogluconate dehydrogenase NADP-binding" evidence="4">
    <location>
        <begin position="2"/>
        <end position="161"/>
    </location>
</feature>
<dbReference type="PANTHER" id="PTHR43580:SF2">
    <property type="entry name" value="CYTOKINE-LIKE NUCLEAR FACTOR N-PAC"/>
    <property type="match status" value="1"/>
</dbReference>
<dbReference type="GO" id="GO:0008679">
    <property type="term" value="F:2-hydroxy-3-oxopropionate reductase activity"/>
    <property type="evidence" value="ECO:0007669"/>
    <property type="project" value="UniProtKB-EC"/>
</dbReference>
<dbReference type="EC" id="1.1.1.60" evidence="6"/>
<dbReference type="InterPro" id="IPR015815">
    <property type="entry name" value="HIBADH-related"/>
</dbReference>
<reference evidence="6 7" key="1">
    <citation type="submission" date="2020-04" db="EMBL/GenBank/DDBJ databases">
        <authorList>
            <person name="De Canck E."/>
        </authorList>
    </citation>
    <scope>NUCLEOTIDE SEQUENCE [LARGE SCALE GENOMIC DNA]</scope>
    <source>
        <strain evidence="6 7">LMG 27177</strain>
    </source>
</reference>
<dbReference type="PANTHER" id="PTHR43580">
    <property type="entry name" value="OXIDOREDUCTASE GLYR1-RELATED"/>
    <property type="match status" value="1"/>
</dbReference>
<organism evidence="6 7">
    <name type="scientific">Paraburkholderia fynbosensis</name>
    <dbReference type="NCBI Taxonomy" id="1200993"/>
    <lineage>
        <taxon>Bacteria</taxon>
        <taxon>Pseudomonadati</taxon>
        <taxon>Pseudomonadota</taxon>
        <taxon>Betaproteobacteria</taxon>
        <taxon>Burkholderiales</taxon>
        <taxon>Burkholderiaceae</taxon>
        <taxon>Paraburkholderia</taxon>
    </lineage>
</organism>
<dbReference type="Gene3D" id="3.40.50.720">
    <property type="entry name" value="NAD(P)-binding Rossmann-like Domain"/>
    <property type="match status" value="1"/>
</dbReference>
<proteinExistence type="predicted"/>
<dbReference type="EMBL" id="CADIKI010000011">
    <property type="protein sequence ID" value="CAB3795849.1"/>
    <property type="molecule type" value="Genomic_DNA"/>
</dbReference>
<evidence type="ECO:0000256" key="3">
    <source>
        <dbReference type="PIRSR" id="PIRSR000103-1"/>
    </source>
</evidence>
<dbReference type="Pfam" id="PF03446">
    <property type="entry name" value="NAD_binding_2"/>
    <property type="match status" value="1"/>
</dbReference>
<keyword evidence="2" id="KW-0520">NAD</keyword>
<dbReference type="SUPFAM" id="SSF48179">
    <property type="entry name" value="6-phosphogluconate dehydrogenase C-terminal domain-like"/>
    <property type="match status" value="1"/>
</dbReference>
<dbReference type="InterPro" id="IPR008927">
    <property type="entry name" value="6-PGluconate_DH-like_C_sf"/>
</dbReference>
<dbReference type="SUPFAM" id="SSF51735">
    <property type="entry name" value="NAD(P)-binding Rossmann-fold domains"/>
    <property type="match status" value="1"/>
</dbReference>
<dbReference type="Proteomes" id="UP000494252">
    <property type="component" value="Unassembled WGS sequence"/>
</dbReference>
<dbReference type="InterPro" id="IPR036291">
    <property type="entry name" value="NAD(P)-bd_dom_sf"/>
</dbReference>
<dbReference type="Gene3D" id="1.10.1040.10">
    <property type="entry name" value="N-(1-d-carboxylethyl)-l-norvaline Dehydrogenase, domain 2"/>
    <property type="match status" value="1"/>
</dbReference>
<name>A0A6J5GB73_9BURK</name>
<dbReference type="InterPro" id="IPR013328">
    <property type="entry name" value="6PGD_dom2"/>
</dbReference>
<sequence>MKIGFVGLGSMGAAIAMNLVESGHEVHVFNRTPARAEPLRAAGAHVAASPAHAAESADVVFTMVADDAAHAAVTFGEAGIAGALRPGALHISMSTISVAAAQDQATRYREAGLAFVSAPVFGRPDAAAARKLFIMAAGEDAHLTVAVPLLEQLGQSVGIVGTDPSQANLVKLIGNFMLSAIIETLGEACAVAGKAGIDPMRLVELLTSANFNAPPYKIYGSLIASQQFQPPGFSLPLGQKDNRLMLVAAEALGVPMPLASLVRDRFLTLRSQGIGAAHDWSAVALCALSDAGMSKPAHLRT</sequence>
<dbReference type="GO" id="GO:0050661">
    <property type="term" value="F:NADP binding"/>
    <property type="evidence" value="ECO:0007669"/>
    <property type="project" value="InterPro"/>
</dbReference>
<keyword evidence="1 6" id="KW-0560">Oxidoreductase</keyword>
<evidence type="ECO:0000313" key="7">
    <source>
        <dbReference type="Proteomes" id="UP000494252"/>
    </source>
</evidence>
<dbReference type="GO" id="GO:0051287">
    <property type="term" value="F:NAD binding"/>
    <property type="evidence" value="ECO:0007669"/>
    <property type="project" value="InterPro"/>
</dbReference>
<feature type="active site" evidence="3">
    <location>
        <position position="171"/>
    </location>
</feature>
<evidence type="ECO:0000313" key="6">
    <source>
        <dbReference type="EMBL" id="CAB3795849.1"/>
    </source>
</evidence>
<feature type="domain" description="3-hydroxyisobutyrate dehydrogenase-like NAD-binding" evidence="5">
    <location>
        <begin position="166"/>
        <end position="283"/>
    </location>
</feature>
<protein>
    <submittedName>
        <fullName evidence="6">2-hydroxy-3-oxopropionate reductase</fullName>
        <ecNumber evidence="6">1.1.1.60</ecNumber>
    </submittedName>
</protein>
<accession>A0A6J5GB73</accession>
<dbReference type="AlphaFoldDB" id="A0A6J5GB73"/>
<dbReference type="PIRSF" id="PIRSF000103">
    <property type="entry name" value="HIBADH"/>
    <property type="match status" value="1"/>
</dbReference>
<evidence type="ECO:0000256" key="1">
    <source>
        <dbReference type="ARBA" id="ARBA00023002"/>
    </source>
</evidence>
<dbReference type="Pfam" id="PF14833">
    <property type="entry name" value="NAD_binding_11"/>
    <property type="match status" value="1"/>
</dbReference>
<dbReference type="RefSeq" id="WP_175162210.1">
    <property type="nucleotide sequence ID" value="NZ_CADIKI010000011.1"/>
</dbReference>
<evidence type="ECO:0000259" key="5">
    <source>
        <dbReference type="Pfam" id="PF14833"/>
    </source>
</evidence>
<keyword evidence="7" id="KW-1185">Reference proteome</keyword>
<evidence type="ECO:0000259" key="4">
    <source>
        <dbReference type="Pfam" id="PF03446"/>
    </source>
</evidence>
<dbReference type="InterPro" id="IPR029154">
    <property type="entry name" value="HIBADH-like_NADP-bd"/>
</dbReference>